<gene>
    <name evidence="10" type="ORF">CSSPTR1EN2_LOCUS18068</name>
</gene>
<accession>A0ABP0UNI3</accession>
<keyword evidence="2 7" id="KW-0812">Transmembrane</keyword>
<feature type="transmembrane region" description="Helical" evidence="7">
    <location>
        <begin position="285"/>
        <end position="315"/>
    </location>
</feature>
<keyword evidence="5 7" id="KW-1133">Transmembrane helix</keyword>
<evidence type="ECO:0000256" key="5">
    <source>
        <dbReference type="ARBA" id="ARBA00022989"/>
    </source>
</evidence>
<feature type="transmembrane region" description="Helical" evidence="7">
    <location>
        <begin position="196"/>
        <end position="221"/>
    </location>
</feature>
<feature type="domain" description="ABC transporter" evidence="8">
    <location>
        <begin position="527"/>
        <end position="765"/>
    </location>
</feature>
<dbReference type="InterPro" id="IPR036640">
    <property type="entry name" value="ABC1_TM_sf"/>
</dbReference>
<organism evidence="10 11">
    <name type="scientific">Sphagnum troendelagicum</name>
    <dbReference type="NCBI Taxonomy" id="128251"/>
    <lineage>
        <taxon>Eukaryota</taxon>
        <taxon>Viridiplantae</taxon>
        <taxon>Streptophyta</taxon>
        <taxon>Embryophyta</taxon>
        <taxon>Bryophyta</taxon>
        <taxon>Sphagnophytina</taxon>
        <taxon>Sphagnopsida</taxon>
        <taxon>Sphagnales</taxon>
        <taxon>Sphagnaceae</taxon>
        <taxon>Sphagnum</taxon>
    </lineage>
</organism>
<feature type="transmembrane region" description="Helical" evidence="7">
    <location>
        <begin position="156"/>
        <end position="176"/>
    </location>
</feature>
<comment type="subcellular location">
    <subcellularLocation>
        <location evidence="1">Membrane</location>
        <topology evidence="1">Multi-pass membrane protein</topology>
    </subcellularLocation>
</comment>
<dbReference type="SUPFAM" id="SSF90123">
    <property type="entry name" value="ABC transporter transmembrane region"/>
    <property type="match status" value="1"/>
</dbReference>
<evidence type="ECO:0000256" key="1">
    <source>
        <dbReference type="ARBA" id="ARBA00004141"/>
    </source>
</evidence>
<dbReference type="PANTHER" id="PTHR43394:SF7">
    <property type="entry name" value="ABC TRANSPORTER B FAMILY MEMBER 28"/>
    <property type="match status" value="1"/>
</dbReference>
<dbReference type="InterPro" id="IPR017871">
    <property type="entry name" value="ABC_transporter-like_CS"/>
</dbReference>
<dbReference type="Gene3D" id="1.20.1560.10">
    <property type="entry name" value="ABC transporter type 1, transmembrane domain"/>
    <property type="match status" value="1"/>
</dbReference>
<dbReference type="Proteomes" id="UP001497512">
    <property type="component" value="Chromosome 5"/>
</dbReference>
<dbReference type="CDD" id="cd18557">
    <property type="entry name" value="ABC_6TM_TAP_ABCB8_10_like"/>
    <property type="match status" value="1"/>
</dbReference>
<dbReference type="EMBL" id="OZ019897">
    <property type="protein sequence ID" value="CAK9226096.1"/>
    <property type="molecule type" value="Genomic_DNA"/>
</dbReference>
<keyword evidence="4" id="KW-0067">ATP-binding</keyword>
<dbReference type="PROSITE" id="PS50893">
    <property type="entry name" value="ABC_TRANSPORTER_2"/>
    <property type="match status" value="1"/>
</dbReference>
<evidence type="ECO:0000256" key="2">
    <source>
        <dbReference type="ARBA" id="ARBA00022692"/>
    </source>
</evidence>
<evidence type="ECO:0008006" key="12">
    <source>
        <dbReference type="Google" id="ProtNLM"/>
    </source>
</evidence>
<dbReference type="InterPro" id="IPR003439">
    <property type="entry name" value="ABC_transporter-like_ATP-bd"/>
</dbReference>
<name>A0ABP0UNI3_9BRYO</name>
<keyword evidence="3" id="KW-0547">Nucleotide-binding</keyword>
<dbReference type="InterPro" id="IPR027417">
    <property type="entry name" value="P-loop_NTPase"/>
</dbReference>
<evidence type="ECO:0000259" key="9">
    <source>
        <dbReference type="PROSITE" id="PS50929"/>
    </source>
</evidence>
<dbReference type="InterPro" id="IPR011527">
    <property type="entry name" value="ABC1_TM_dom"/>
</dbReference>
<protein>
    <recommendedName>
        <fullName evidence="12">ABC transporter</fullName>
    </recommendedName>
</protein>
<keyword evidence="6 7" id="KW-0472">Membrane</keyword>
<evidence type="ECO:0000256" key="7">
    <source>
        <dbReference type="SAM" id="Phobius"/>
    </source>
</evidence>
<evidence type="ECO:0000256" key="4">
    <source>
        <dbReference type="ARBA" id="ARBA00022840"/>
    </source>
</evidence>
<reference evidence="10" key="1">
    <citation type="submission" date="2024-02" db="EMBL/GenBank/DDBJ databases">
        <authorList>
            <consortium name="ELIXIR-Norway"/>
            <consortium name="Elixir Norway"/>
        </authorList>
    </citation>
    <scope>NUCLEOTIDE SEQUENCE</scope>
</reference>
<dbReference type="Pfam" id="PF00005">
    <property type="entry name" value="ABC_tran"/>
    <property type="match status" value="1"/>
</dbReference>
<dbReference type="SUPFAM" id="SSF52540">
    <property type="entry name" value="P-loop containing nucleoside triphosphate hydrolases"/>
    <property type="match status" value="1"/>
</dbReference>
<evidence type="ECO:0000313" key="11">
    <source>
        <dbReference type="Proteomes" id="UP001497512"/>
    </source>
</evidence>
<sequence length="771" mass="84473">MAMLSCTVNVVSPFVQSLQPSQAWCSSSRRRITVGSKYCFGCKAQGDGLRRSDGKDAWKRRKSEFGFRGFEGFVGKKSVKERQQQQRTWRRLVVLHAGARAAYISAPADPQFLRGPDEDEIKTELLGVLPVATRGPKPIITWDLVGSLLWRQKVRVGLALMALVASTACTLTMPLFSGKFFETLIGAQKEPLQELLAKLGLIYVLEPVFTVVFVTNMVNVWEKVMANLRSQVFRRILIQKVEFFDRHKVGELTSILSSDLGAIKDIVNENVSRDRGLRAFSEMMGVLFILFWLSPQLAPILAILMISISAIVAIYKRTTVVVFKAYGRAQAQIIECANETFSAIRTVRSFGGERRQTSRFDEEVLAYQKSGNKLGWLKSTNESWTRIAIYVSLMALYVLGGSKVKAGQLSVGTMVSFIGYTFTLTFAVQGMVNTLADLRGMLAAVERVNNVVASAQVDEWLAHGLEREARGELQGNGDCVNPTTNEIVASEEDAINGSTIPLKVATTNLPAVESQRTVCDLAWSGDVVLEDVHFAYPLRPEAYVLKGITLKLNRGTVTAVVGSSGAGKSTIVQLLARFYEPSDGRITLGGTDVRKFDKTEWARAVSLVNQEPVLFAMSVAENIAYGLPNKDVSQEEIVEAAKAANAHDFVVGLPEGYNTLVGERGSLLSGGQRQRIAIARAILKNAPILILDEATSALDSVSERLVQSALNHLMKGRTTLVIAHRLSTVQTANQIAVCENGLVIEKGTHTELLAIGGTYASLVNTQRLSFE</sequence>
<proteinExistence type="predicted"/>
<dbReference type="PROSITE" id="PS00211">
    <property type="entry name" value="ABC_TRANSPORTER_1"/>
    <property type="match status" value="1"/>
</dbReference>
<dbReference type="Gene3D" id="3.40.50.300">
    <property type="entry name" value="P-loop containing nucleotide triphosphate hydrolases"/>
    <property type="match status" value="1"/>
</dbReference>
<dbReference type="PANTHER" id="PTHR43394">
    <property type="entry name" value="ATP-DEPENDENT PERMEASE MDL1, MITOCHONDRIAL"/>
    <property type="match status" value="1"/>
</dbReference>
<feature type="domain" description="ABC transmembrane type-1" evidence="9">
    <location>
        <begin position="158"/>
        <end position="440"/>
    </location>
</feature>
<dbReference type="CDD" id="cd03249">
    <property type="entry name" value="ABC_MTABC3_MDL1_MDL2"/>
    <property type="match status" value="1"/>
</dbReference>
<dbReference type="Pfam" id="PF00664">
    <property type="entry name" value="ABC_membrane"/>
    <property type="match status" value="1"/>
</dbReference>
<evidence type="ECO:0000256" key="6">
    <source>
        <dbReference type="ARBA" id="ARBA00023136"/>
    </source>
</evidence>
<dbReference type="InterPro" id="IPR039421">
    <property type="entry name" value="Type_1_exporter"/>
</dbReference>
<dbReference type="SMART" id="SM00382">
    <property type="entry name" value="AAA"/>
    <property type="match status" value="1"/>
</dbReference>
<dbReference type="InterPro" id="IPR003593">
    <property type="entry name" value="AAA+_ATPase"/>
</dbReference>
<evidence type="ECO:0000256" key="3">
    <source>
        <dbReference type="ARBA" id="ARBA00022741"/>
    </source>
</evidence>
<dbReference type="PROSITE" id="PS50929">
    <property type="entry name" value="ABC_TM1F"/>
    <property type="match status" value="1"/>
</dbReference>
<evidence type="ECO:0000259" key="8">
    <source>
        <dbReference type="PROSITE" id="PS50893"/>
    </source>
</evidence>
<keyword evidence="11" id="KW-1185">Reference proteome</keyword>
<feature type="transmembrane region" description="Helical" evidence="7">
    <location>
        <begin position="411"/>
        <end position="432"/>
    </location>
</feature>
<feature type="transmembrane region" description="Helical" evidence="7">
    <location>
        <begin position="383"/>
        <end position="399"/>
    </location>
</feature>
<evidence type="ECO:0000313" key="10">
    <source>
        <dbReference type="EMBL" id="CAK9226096.1"/>
    </source>
</evidence>